<accession>A6FZU2</accession>
<dbReference type="EMBL" id="ABCS01000007">
    <property type="protein sequence ID" value="EDM80898.1"/>
    <property type="molecule type" value="Genomic_DNA"/>
</dbReference>
<comment type="caution">
    <text evidence="2">The sequence shown here is derived from an EMBL/GenBank/DDBJ whole genome shotgun (WGS) entry which is preliminary data.</text>
</comment>
<gene>
    <name evidence="2" type="ORF">PPSIR1_28348</name>
</gene>
<evidence type="ECO:0000256" key="1">
    <source>
        <dbReference type="SAM" id="Phobius"/>
    </source>
</evidence>
<feature type="transmembrane region" description="Helical" evidence="1">
    <location>
        <begin position="275"/>
        <end position="296"/>
    </location>
</feature>
<keyword evidence="3" id="KW-1185">Reference proteome</keyword>
<dbReference type="AlphaFoldDB" id="A6FZU2"/>
<protein>
    <submittedName>
        <fullName evidence="2">Uncharacterized protein</fullName>
    </submittedName>
</protein>
<keyword evidence="1" id="KW-1133">Transmembrane helix</keyword>
<name>A6FZU2_9BACT</name>
<feature type="transmembrane region" description="Helical" evidence="1">
    <location>
        <begin position="229"/>
        <end position="254"/>
    </location>
</feature>
<keyword evidence="1" id="KW-0812">Transmembrane</keyword>
<organism evidence="2 3">
    <name type="scientific">Plesiocystis pacifica SIR-1</name>
    <dbReference type="NCBI Taxonomy" id="391625"/>
    <lineage>
        <taxon>Bacteria</taxon>
        <taxon>Pseudomonadati</taxon>
        <taxon>Myxococcota</taxon>
        <taxon>Polyangia</taxon>
        <taxon>Nannocystales</taxon>
        <taxon>Nannocystaceae</taxon>
        <taxon>Plesiocystis</taxon>
    </lineage>
</organism>
<evidence type="ECO:0000313" key="2">
    <source>
        <dbReference type="EMBL" id="EDM80898.1"/>
    </source>
</evidence>
<reference evidence="2 3" key="1">
    <citation type="submission" date="2007-06" db="EMBL/GenBank/DDBJ databases">
        <authorList>
            <person name="Shimkets L."/>
            <person name="Ferriera S."/>
            <person name="Johnson J."/>
            <person name="Kravitz S."/>
            <person name="Beeson K."/>
            <person name="Sutton G."/>
            <person name="Rogers Y.-H."/>
            <person name="Friedman R."/>
            <person name="Frazier M."/>
            <person name="Venter J.C."/>
        </authorList>
    </citation>
    <scope>NUCLEOTIDE SEQUENCE [LARGE SCALE GENOMIC DNA]</scope>
    <source>
        <strain evidence="2 3">SIR-1</strain>
    </source>
</reference>
<feature type="transmembrane region" description="Helical" evidence="1">
    <location>
        <begin position="117"/>
        <end position="135"/>
    </location>
</feature>
<proteinExistence type="predicted"/>
<feature type="transmembrane region" description="Helical" evidence="1">
    <location>
        <begin position="155"/>
        <end position="181"/>
    </location>
</feature>
<dbReference type="Proteomes" id="UP000005801">
    <property type="component" value="Unassembled WGS sequence"/>
</dbReference>
<evidence type="ECO:0000313" key="3">
    <source>
        <dbReference type="Proteomes" id="UP000005801"/>
    </source>
</evidence>
<sequence length="346" mass="37723">MLFACALIVVLVAGLFVLGDRALGVERRRSLGGWLIDELPAEARVDTLPQAFIEWFDALFRTRAVSVLGVELHLPRLGRSLLASGIALIAAALVWLANKGALAEAPSSGTNVALLGLLYGGATIATNLIPDYLSLVESRFVLGRMAAARGPLARLGWLAVDVVASMAIVFGFVFLSFWLALPLVPEGADYAVGCLDRESLSFARMVDIFVAGLTFSTPPGTLNYDVSGVYIYSSLFTSFWVWIYLASTLLVRVAQLAPGLRAFLRDACRVHDYPLRVLAAASALVAVVALTLPPLLRPLLPEDRQHTNGMDGDVWEVDLCREKHFREFMFPLPNQRVRQNPGGWPF</sequence>
<feature type="transmembrane region" description="Helical" evidence="1">
    <location>
        <begin position="77"/>
        <end position="97"/>
    </location>
</feature>
<keyword evidence="1" id="KW-0472">Membrane</keyword>